<proteinExistence type="inferred from homology"/>
<reference evidence="4 5" key="1">
    <citation type="submission" date="2020-05" db="EMBL/GenBank/DDBJ databases">
        <title>Distinct polysaccharide utilization as determinants for interspecies competition between intestinal Prevotella spp.</title>
        <authorList>
            <person name="Galvez E.J.C."/>
            <person name="Iljazovic A."/>
            <person name="Strowig T."/>
        </authorList>
    </citation>
    <scope>NUCLEOTIDE SEQUENCE [LARGE SCALE GENOMIC DNA]</scope>
    <source>
        <strain evidence="4 5">PMUR</strain>
    </source>
</reference>
<evidence type="ECO:0000256" key="1">
    <source>
        <dbReference type="ARBA" id="ARBA00006096"/>
    </source>
</evidence>
<dbReference type="Gene3D" id="3.50.80.20">
    <property type="entry name" value="D-Ala-D-Ala carboxypeptidase C, peptidase S13"/>
    <property type="match status" value="1"/>
</dbReference>
<evidence type="ECO:0000256" key="3">
    <source>
        <dbReference type="SAM" id="SignalP"/>
    </source>
</evidence>
<dbReference type="NCBIfam" id="TIGR00666">
    <property type="entry name" value="PBP4"/>
    <property type="match status" value="1"/>
</dbReference>
<gene>
    <name evidence="4" type="primary">dacB</name>
    <name evidence="4" type="ORF">HPS56_07260</name>
</gene>
<name>A0ABX2ALR4_9BACT</name>
<dbReference type="Pfam" id="PF02113">
    <property type="entry name" value="Peptidase_S13"/>
    <property type="match status" value="2"/>
</dbReference>
<feature type="chain" id="PRO_5045185695" evidence="3">
    <location>
        <begin position="24"/>
        <end position="419"/>
    </location>
</feature>
<keyword evidence="5" id="KW-1185">Reference proteome</keyword>
<feature type="signal peptide" evidence="3">
    <location>
        <begin position="1"/>
        <end position="23"/>
    </location>
</feature>
<dbReference type="InterPro" id="IPR012338">
    <property type="entry name" value="Beta-lactam/transpept-like"/>
</dbReference>
<dbReference type="PANTHER" id="PTHR30023">
    <property type="entry name" value="D-ALANYL-D-ALANINE CARBOXYPEPTIDASE"/>
    <property type="match status" value="1"/>
</dbReference>
<dbReference type="RefSeq" id="WP_172275541.1">
    <property type="nucleotide sequence ID" value="NZ_CASGMU010000004.1"/>
</dbReference>
<dbReference type="PRINTS" id="PR00922">
    <property type="entry name" value="DADACBPTASE3"/>
</dbReference>
<keyword evidence="2 4" id="KW-0378">Hydrolase</keyword>
<organism evidence="4 5">
    <name type="scientific">Xylanibacter muris</name>
    <dbReference type="NCBI Taxonomy" id="2736290"/>
    <lineage>
        <taxon>Bacteria</taxon>
        <taxon>Pseudomonadati</taxon>
        <taxon>Bacteroidota</taxon>
        <taxon>Bacteroidia</taxon>
        <taxon>Bacteroidales</taxon>
        <taxon>Prevotellaceae</taxon>
        <taxon>Xylanibacter</taxon>
    </lineage>
</organism>
<dbReference type="Proteomes" id="UP000714420">
    <property type="component" value="Unassembled WGS sequence"/>
</dbReference>
<evidence type="ECO:0000313" key="4">
    <source>
        <dbReference type="EMBL" id="NPD92151.1"/>
    </source>
</evidence>
<protein>
    <submittedName>
        <fullName evidence="4">D-alanyl-D-alanine carboxypeptidase/D-alanyl-D-alanine-endopeptidase</fullName>
        <ecNumber evidence="4">3.4.16.4</ecNumber>
    </submittedName>
</protein>
<dbReference type="GO" id="GO:0009002">
    <property type="term" value="F:serine-type D-Ala-D-Ala carboxypeptidase activity"/>
    <property type="evidence" value="ECO:0007669"/>
    <property type="project" value="UniProtKB-EC"/>
</dbReference>
<accession>A0ABX2ALR4</accession>
<sequence>MSGKFSLRAVVLLVMFLSLQAVSAQDDMMTEAEDAPGTDTLYAGSAVCDSVCAWPLNVQQRIDRLLEDEMFLTSQVGLLVYDLTADSVIYGYNEKQLMRPASTMKVLTAIAAIDRLGGSYRFKTSLYYTGTVDRNVLDGDVYCVGGFDPCFNGDDMSAFVESIRRMGIDTIRGGVFADKTMKDSDKFGEGWCWDDDNPVLSPLLISRRDVFAGRFIAGLRNAGIVVGDSCSEGAVPAGAFQICVRTHTIDQILMGMMKDSDNLYAEAMLYQIAASTGARPAKVSHARDIIKRLIGKAGAGPSCKIADGSGLSLYNYVSPEIEVALLRYAYRNSNIYLHIYPSMPVAGHDGTLRRRMKGSFTEGNVHAKTGTLTGISSLAGYCTAPNGHVLCFSIINQGLMQGRAGRNFQDRVCTALCMP</sequence>
<dbReference type="EMBL" id="JABKKF010000005">
    <property type="protein sequence ID" value="NPD92151.1"/>
    <property type="molecule type" value="Genomic_DNA"/>
</dbReference>
<comment type="similarity">
    <text evidence="1">Belongs to the peptidase S13 family.</text>
</comment>
<keyword evidence="4" id="KW-0121">Carboxypeptidase</keyword>
<evidence type="ECO:0000313" key="5">
    <source>
        <dbReference type="Proteomes" id="UP000714420"/>
    </source>
</evidence>
<dbReference type="EC" id="3.4.16.4" evidence="4"/>
<dbReference type="Gene3D" id="3.40.710.10">
    <property type="entry name" value="DD-peptidase/beta-lactamase superfamily"/>
    <property type="match status" value="2"/>
</dbReference>
<dbReference type="SUPFAM" id="SSF56601">
    <property type="entry name" value="beta-lactamase/transpeptidase-like"/>
    <property type="match status" value="1"/>
</dbReference>
<keyword evidence="4" id="KW-0645">Protease</keyword>
<dbReference type="PANTHER" id="PTHR30023:SF0">
    <property type="entry name" value="PENICILLIN-SENSITIVE CARBOXYPEPTIDASE A"/>
    <property type="match status" value="1"/>
</dbReference>
<keyword evidence="3" id="KW-0732">Signal</keyword>
<comment type="caution">
    <text evidence="4">The sequence shown here is derived from an EMBL/GenBank/DDBJ whole genome shotgun (WGS) entry which is preliminary data.</text>
</comment>
<dbReference type="InterPro" id="IPR000667">
    <property type="entry name" value="Peptidase_S13"/>
</dbReference>
<evidence type="ECO:0000256" key="2">
    <source>
        <dbReference type="ARBA" id="ARBA00022801"/>
    </source>
</evidence>